<dbReference type="Gene3D" id="3.30.460.10">
    <property type="entry name" value="Beta Polymerase, domain 2"/>
    <property type="match status" value="1"/>
</dbReference>
<protein>
    <recommendedName>
        <fullName evidence="6">Polymerase nucleotidyl transferase domain-containing protein</fullName>
    </recommendedName>
</protein>
<dbReference type="Pfam" id="PF26180">
    <property type="entry name" value="PAP-OAS1"/>
    <property type="match status" value="1"/>
</dbReference>
<dbReference type="CDD" id="cd05402">
    <property type="entry name" value="NT_PAP_TUTase"/>
    <property type="match status" value="1"/>
</dbReference>
<dbReference type="AlphaFoldDB" id="A0AAQ3P055"/>
<feature type="compositionally biased region" description="Low complexity" evidence="1">
    <location>
        <begin position="651"/>
        <end position="664"/>
    </location>
</feature>
<feature type="region of interest" description="Disordered" evidence="1">
    <location>
        <begin position="695"/>
        <end position="714"/>
    </location>
</feature>
<proteinExistence type="predicted"/>
<gene>
    <name evidence="4" type="ORF">V8G54_005469</name>
</gene>
<dbReference type="InterPro" id="IPR058921">
    <property type="entry name" value="PAP/OAS1-rel"/>
</dbReference>
<dbReference type="Pfam" id="PF22600">
    <property type="entry name" value="MTPAP-like_central"/>
    <property type="match status" value="1"/>
</dbReference>
<evidence type="ECO:0000256" key="1">
    <source>
        <dbReference type="SAM" id="MobiDB-lite"/>
    </source>
</evidence>
<sequence length="1013" mass="114494">MNSGSNFIPNGMVSSETPFVVKVLDPKRWSKAEGRTRDLLKHIQPNHTTETCRNAVISYLRSLIMKSVPCQVFPFGSVPLKTYIPDGDIDLTAFCDNHHSEDRLIQDIQRILEREEKNQDAQFKVKEVKYIEAKVKIIKCLVENFVVDISFNQIGGLGTLCFIEEVTEVLIIIILLSNFLQRSLTKVILCSSRILGSYHGLLSTYALETLVIYVFHVYSCTFAGPLEVLYRFLDFFSKFDWSKYCLSLRGPVPISSLPNMKAEPPRKDCQRLLLNQHFLNACESMYGVLCSSKELQEKPFVSKYISIVDPLLPNNNIGGSIRKGNFSRIKSAIALGAKRIQRLLACPEDNVIAEFDLFFKNTWERNGKGYWIDSLTYNRCIRNGHVTTSVEHYGIYQNLSNFSEESKQMLGPSHGLAAPQTLRSKHGGVFTGTMASDMQHTNTMKNALANRDKSAICSSYEVRDPPYFPGFCSSLEFGPLYSEASTHHCYKTRVSSENYQPFGQISYDWRNEYEDEPEHSSSGYYCKYGLDVNDENICPVDGAMLMQQEKFGFPYFNEYLQAPVNVNPRVPFPPPHLLAPGYMHENSFGMFREDASSSQYFPGYNMPHYHNTAPFPFARPFYEGEFTEPFDYSSSVPHPDHQRQMDINKGSSSGNSSWQTSASSYTPKDYENTSTEVMNSDFKALQLGKKLLKTAPNSSIPDLVGPSSPSQRTVDDQRFQPVADGSSGPSFQVPTMFPFSNLPTETETTFAARNNVGMMHAGLGNLYPPESNASSSLAQHATHTSHDTAATSGYFVNEGYDILDSDFLSYWWNLQYGKFFKNQISRVPFPPFATVPMHLRAQFAGHMKPQRGIMNIMEHVQTPIPAIPYGDVSGNINERVGFWLPRTSDGTGTYFPKINPSSYYEVNILTTLSTVNSQPRFCKKNRLPLSPYIQNPKYEKKDNHSERNENLHLNSKERFPSYGQLHGKFEKPGSSESSHRGESSARGTSEVEKPGRDSNSTFRHEPSSSNNLW</sequence>
<dbReference type="EMBL" id="CP144699">
    <property type="protein sequence ID" value="WVZ18147.1"/>
    <property type="molecule type" value="Genomic_DNA"/>
</dbReference>
<dbReference type="PANTHER" id="PTHR45979:SF30">
    <property type="entry name" value="NUCLEOTIDYLTRANSFERASE"/>
    <property type="match status" value="1"/>
</dbReference>
<name>A0AAQ3P055_VIGMU</name>
<feature type="domain" description="Poly(A) RNA polymerase mitochondrial-like central palm" evidence="2">
    <location>
        <begin position="36"/>
        <end position="157"/>
    </location>
</feature>
<evidence type="ECO:0008006" key="6">
    <source>
        <dbReference type="Google" id="ProtNLM"/>
    </source>
</evidence>
<evidence type="ECO:0000313" key="4">
    <source>
        <dbReference type="EMBL" id="WVZ18147.1"/>
    </source>
</evidence>
<feature type="region of interest" description="Disordered" evidence="1">
    <location>
        <begin position="632"/>
        <end position="672"/>
    </location>
</feature>
<evidence type="ECO:0000259" key="3">
    <source>
        <dbReference type="Pfam" id="PF26180"/>
    </source>
</evidence>
<accession>A0AAQ3P055</accession>
<keyword evidence="5" id="KW-1185">Reference proteome</keyword>
<dbReference type="Gene3D" id="1.10.1410.10">
    <property type="match status" value="1"/>
</dbReference>
<reference evidence="4 5" key="1">
    <citation type="journal article" date="2023" name="Life. Sci Alliance">
        <title>Evolutionary insights into 3D genome organization and epigenetic landscape of Vigna mungo.</title>
        <authorList>
            <person name="Junaid A."/>
            <person name="Singh B."/>
            <person name="Bhatia S."/>
        </authorList>
    </citation>
    <scope>NUCLEOTIDE SEQUENCE [LARGE SCALE GENOMIC DNA]</scope>
    <source>
        <strain evidence="4">Urdbean</strain>
    </source>
</reference>
<feature type="domain" description="PAP/OAS1 substrate-binding-related" evidence="3">
    <location>
        <begin position="191"/>
        <end position="363"/>
    </location>
</feature>
<evidence type="ECO:0000259" key="2">
    <source>
        <dbReference type="Pfam" id="PF22600"/>
    </source>
</evidence>
<feature type="compositionally biased region" description="Basic and acidic residues" evidence="1">
    <location>
        <begin position="967"/>
        <end position="1006"/>
    </location>
</feature>
<dbReference type="Proteomes" id="UP001374535">
    <property type="component" value="Chromosome 2"/>
</dbReference>
<dbReference type="SUPFAM" id="SSF81631">
    <property type="entry name" value="PAP/OAS1 substrate-binding domain"/>
    <property type="match status" value="1"/>
</dbReference>
<dbReference type="SUPFAM" id="SSF81301">
    <property type="entry name" value="Nucleotidyltransferase"/>
    <property type="match status" value="1"/>
</dbReference>
<feature type="region of interest" description="Disordered" evidence="1">
    <location>
        <begin position="952"/>
        <end position="1013"/>
    </location>
</feature>
<organism evidence="4 5">
    <name type="scientific">Vigna mungo</name>
    <name type="common">Black gram</name>
    <name type="synonym">Phaseolus mungo</name>
    <dbReference type="NCBI Taxonomy" id="3915"/>
    <lineage>
        <taxon>Eukaryota</taxon>
        <taxon>Viridiplantae</taxon>
        <taxon>Streptophyta</taxon>
        <taxon>Embryophyta</taxon>
        <taxon>Tracheophyta</taxon>
        <taxon>Spermatophyta</taxon>
        <taxon>Magnoliopsida</taxon>
        <taxon>eudicotyledons</taxon>
        <taxon>Gunneridae</taxon>
        <taxon>Pentapetalae</taxon>
        <taxon>rosids</taxon>
        <taxon>fabids</taxon>
        <taxon>Fabales</taxon>
        <taxon>Fabaceae</taxon>
        <taxon>Papilionoideae</taxon>
        <taxon>50 kb inversion clade</taxon>
        <taxon>NPAAA clade</taxon>
        <taxon>indigoferoid/millettioid clade</taxon>
        <taxon>Phaseoleae</taxon>
        <taxon>Vigna</taxon>
    </lineage>
</organism>
<dbReference type="InterPro" id="IPR058920">
    <property type="entry name" value="PAP-OAS1-bd-rel"/>
</dbReference>
<evidence type="ECO:0000313" key="5">
    <source>
        <dbReference type="Proteomes" id="UP001374535"/>
    </source>
</evidence>
<dbReference type="InterPro" id="IPR043519">
    <property type="entry name" value="NT_sf"/>
</dbReference>
<dbReference type="InterPro" id="IPR054708">
    <property type="entry name" value="MTPAP-like_central"/>
</dbReference>
<dbReference type="PANTHER" id="PTHR45979">
    <property type="entry name" value="PAP/OAS1 SUBSTRATE-BINDING DOMAIN SUPERFAMILY"/>
    <property type="match status" value="1"/>
</dbReference>